<proteinExistence type="predicted"/>
<dbReference type="Proteomes" id="UP001058003">
    <property type="component" value="Chromosome"/>
</dbReference>
<dbReference type="RefSeq" id="WP_033360137.1">
    <property type="nucleotide sequence ID" value="NZ_CP073767.1"/>
</dbReference>
<evidence type="ECO:0000313" key="2">
    <source>
        <dbReference type="Proteomes" id="UP001058003"/>
    </source>
</evidence>
<gene>
    <name evidence="1" type="ORF">Daura_18740</name>
</gene>
<dbReference type="KEGG" id="daur:Daura_18740"/>
<dbReference type="EMBL" id="CP073767">
    <property type="protein sequence ID" value="UWZ58023.1"/>
    <property type="molecule type" value="Genomic_DNA"/>
</dbReference>
<evidence type="ECO:0000313" key="1">
    <source>
        <dbReference type="EMBL" id="UWZ58023.1"/>
    </source>
</evidence>
<dbReference type="AlphaFoldDB" id="A0A9Q9IN35"/>
<reference evidence="1" key="1">
    <citation type="submission" date="2021-04" db="EMBL/GenBank/DDBJ databases">
        <title>Dactylosporangium aurantiacum NRRL B-8018 full assembly.</title>
        <authorList>
            <person name="Hartkoorn R.C."/>
            <person name="Beaudoing E."/>
            <person name="Hot D."/>
        </authorList>
    </citation>
    <scope>NUCLEOTIDE SEQUENCE</scope>
    <source>
        <strain evidence="1">NRRL B-8018</strain>
    </source>
</reference>
<keyword evidence="2" id="KW-1185">Reference proteome</keyword>
<sequence>MGTVLHAAGWRVEPTWCDRDETGARNWFLAVDPCGAEHWCTTSQLQELLHRHGLDIGDLAFTPPPPRLRDPDDGCE</sequence>
<organism evidence="1 2">
    <name type="scientific">Dactylosporangium aurantiacum</name>
    <dbReference type="NCBI Taxonomy" id="35754"/>
    <lineage>
        <taxon>Bacteria</taxon>
        <taxon>Bacillati</taxon>
        <taxon>Actinomycetota</taxon>
        <taxon>Actinomycetes</taxon>
        <taxon>Micromonosporales</taxon>
        <taxon>Micromonosporaceae</taxon>
        <taxon>Dactylosporangium</taxon>
    </lineage>
</organism>
<accession>A0A9Q9IN35</accession>
<protein>
    <submittedName>
        <fullName evidence="1">Uncharacterized protein</fullName>
    </submittedName>
</protein>
<name>A0A9Q9IN35_9ACTN</name>